<dbReference type="InterPro" id="IPR036661">
    <property type="entry name" value="Luciferase-like_sf"/>
</dbReference>
<keyword evidence="2" id="KW-0288">FMN</keyword>
<sequence>MSRVGVLFPGFYPGSSRPPDPAVLGTAARVAEREGFDGFWVPERVTGLVSDPVVALAYAAAATSRIGLGTAVLTLPGRPPALLAKQLASLDRLSGGRLTVALGLGRADPGEQQAFGVRRGARAALFDEALPLLRRLWRDDPVSHDGAAARYEGLDVLPKPARPGPALWLGGASDAQLRRAGRLADGWLGASTTTPGGAERARTVIAEAAARAGRVIGDEGYGSVVPYRRREEPLGPVQQMVLDRLRAERLVGGVEEFAPTLDLLPDRLRSLASAGLSTFVLVPFAEPADWEEELCALAGAVLTARTPPRRAARYG</sequence>
<keyword evidence="1" id="KW-0285">Flavoprotein</keyword>
<evidence type="ECO:0000256" key="4">
    <source>
        <dbReference type="ARBA" id="ARBA00023033"/>
    </source>
</evidence>
<gene>
    <name evidence="6" type="ORF">forY</name>
</gene>
<organism evidence="6">
    <name type="scientific">Streptomyces sp. KY5</name>
    <dbReference type="NCBI Taxonomy" id="1958824"/>
    <lineage>
        <taxon>Bacteria</taxon>
        <taxon>Bacillati</taxon>
        <taxon>Actinomycetota</taxon>
        <taxon>Actinomycetes</taxon>
        <taxon>Kitasatosporales</taxon>
        <taxon>Streptomycetaceae</taxon>
        <taxon>Streptomyces</taxon>
    </lineage>
</organism>
<dbReference type="Gene3D" id="3.20.20.30">
    <property type="entry name" value="Luciferase-like domain"/>
    <property type="match status" value="1"/>
</dbReference>
<dbReference type="PANTHER" id="PTHR42847">
    <property type="entry name" value="ALKANESULFONATE MONOOXYGENASE"/>
    <property type="match status" value="1"/>
</dbReference>
<evidence type="ECO:0000259" key="5">
    <source>
        <dbReference type="Pfam" id="PF00296"/>
    </source>
</evidence>
<keyword evidence="3" id="KW-0560">Oxidoreductase</keyword>
<name>A0A1S5VI67_9ACTN</name>
<evidence type="ECO:0000256" key="3">
    <source>
        <dbReference type="ARBA" id="ARBA00023002"/>
    </source>
</evidence>
<dbReference type="InterPro" id="IPR050172">
    <property type="entry name" value="SsuD_RutA_monooxygenase"/>
</dbReference>
<proteinExistence type="predicted"/>
<dbReference type="InterPro" id="IPR011251">
    <property type="entry name" value="Luciferase-like_dom"/>
</dbReference>
<dbReference type="GO" id="GO:0008726">
    <property type="term" value="F:alkanesulfonate monooxygenase activity"/>
    <property type="evidence" value="ECO:0007669"/>
    <property type="project" value="TreeGrafter"/>
</dbReference>
<feature type="domain" description="Luciferase-like" evidence="5">
    <location>
        <begin position="14"/>
        <end position="216"/>
    </location>
</feature>
<dbReference type="SMR" id="A0A1S5VI67"/>
<protein>
    <submittedName>
        <fullName evidence="6">Oxidoreductase</fullName>
    </submittedName>
</protein>
<dbReference type="Pfam" id="PF00296">
    <property type="entry name" value="Bac_luciferase"/>
    <property type="match status" value="1"/>
</dbReference>
<reference evidence="6" key="1">
    <citation type="submission" date="2016-09" db="EMBL/GenBank/DDBJ databases">
        <title>Formicamycins, antibacterial polyketides produced by Streptomyces formicae isolated from African Tetraponera plant-ants.</title>
        <authorList>
            <person name="Qin Z."/>
            <person name="Munnoch J.T."/>
            <person name="Devine R."/>
            <person name="Holmes N.A."/>
            <person name="Seipke R.F."/>
            <person name="Wilkinson B."/>
            <person name="Hutchings M.I."/>
        </authorList>
    </citation>
    <scope>NUCLEOTIDE SEQUENCE</scope>
    <source>
        <strain evidence="6">KY5</strain>
    </source>
</reference>
<dbReference type="GO" id="GO:0046306">
    <property type="term" value="P:alkanesulfonate catabolic process"/>
    <property type="evidence" value="ECO:0007669"/>
    <property type="project" value="TreeGrafter"/>
</dbReference>
<evidence type="ECO:0000313" key="6">
    <source>
        <dbReference type="EMBL" id="AQP25573.1"/>
    </source>
</evidence>
<accession>A0A1S5VI67</accession>
<dbReference type="AlphaFoldDB" id="A0A1S5VI67"/>
<dbReference type="EMBL" id="KX859301">
    <property type="protein sequence ID" value="AQP25573.1"/>
    <property type="molecule type" value="Genomic_DNA"/>
</dbReference>
<keyword evidence="4" id="KW-0503">Monooxygenase</keyword>
<dbReference type="SUPFAM" id="SSF51679">
    <property type="entry name" value="Bacterial luciferase-like"/>
    <property type="match status" value="1"/>
</dbReference>
<evidence type="ECO:0000256" key="1">
    <source>
        <dbReference type="ARBA" id="ARBA00022630"/>
    </source>
</evidence>
<dbReference type="PANTHER" id="PTHR42847:SF4">
    <property type="entry name" value="ALKANESULFONATE MONOOXYGENASE-RELATED"/>
    <property type="match status" value="1"/>
</dbReference>
<evidence type="ECO:0000256" key="2">
    <source>
        <dbReference type="ARBA" id="ARBA00022643"/>
    </source>
</evidence>